<dbReference type="Gramene" id="PUZ43759">
    <property type="protein sequence ID" value="PUZ43759"/>
    <property type="gene ID" value="GQ55_8G033400"/>
</dbReference>
<dbReference type="Proteomes" id="UP000244336">
    <property type="component" value="Chromosome 8"/>
</dbReference>
<organism evidence="3 4">
    <name type="scientific">Panicum hallii var. hallii</name>
    <dbReference type="NCBI Taxonomy" id="1504633"/>
    <lineage>
        <taxon>Eukaryota</taxon>
        <taxon>Viridiplantae</taxon>
        <taxon>Streptophyta</taxon>
        <taxon>Embryophyta</taxon>
        <taxon>Tracheophyta</taxon>
        <taxon>Spermatophyta</taxon>
        <taxon>Magnoliopsida</taxon>
        <taxon>Liliopsida</taxon>
        <taxon>Poales</taxon>
        <taxon>Poaceae</taxon>
        <taxon>PACMAD clade</taxon>
        <taxon>Panicoideae</taxon>
        <taxon>Panicodae</taxon>
        <taxon>Paniceae</taxon>
        <taxon>Panicinae</taxon>
        <taxon>Panicum</taxon>
        <taxon>Panicum sect. Panicum</taxon>
    </lineage>
</organism>
<feature type="region of interest" description="Disordered" evidence="1">
    <location>
        <begin position="67"/>
        <end position="97"/>
    </location>
</feature>
<name>A0A2T7CK85_9POAL</name>
<dbReference type="OrthoDB" id="677207at2759"/>
<dbReference type="STRING" id="1504633.A0A2T7CK85"/>
<evidence type="ECO:0000313" key="3">
    <source>
        <dbReference type="EMBL" id="PUZ43759.1"/>
    </source>
</evidence>
<reference evidence="3 4" key="1">
    <citation type="submission" date="2018-04" db="EMBL/GenBank/DDBJ databases">
        <title>WGS assembly of Panicum hallii var. hallii HAL2.</title>
        <authorList>
            <person name="Lovell J."/>
            <person name="Jenkins J."/>
            <person name="Lowry D."/>
            <person name="Mamidi S."/>
            <person name="Sreedasyam A."/>
            <person name="Weng X."/>
            <person name="Barry K."/>
            <person name="Bonette J."/>
            <person name="Campitelli B."/>
            <person name="Daum C."/>
            <person name="Gordon S."/>
            <person name="Gould B."/>
            <person name="Lipzen A."/>
            <person name="MacQueen A."/>
            <person name="Palacio-Mejia J."/>
            <person name="Plott C."/>
            <person name="Shakirov E."/>
            <person name="Shu S."/>
            <person name="Yoshinaga Y."/>
            <person name="Zane M."/>
            <person name="Rokhsar D."/>
            <person name="Grimwood J."/>
            <person name="Schmutz J."/>
            <person name="Juenger T."/>
        </authorList>
    </citation>
    <scope>NUCLEOTIDE SEQUENCE [LARGE SCALE GENOMIC DNA]</scope>
    <source>
        <strain evidence="4">cv. HAL2</strain>
    </source>
</reference>
<keyword evidence="4" id="KW-1185">Reference proteome</keyword>
<dbReference type="AlphaFoldDB" id="A0A2T7CK85"/>
<dbReference type="PANTHER" id="PTHR45125">
    <property type="entry name" value="F21J9.4-RELATED"/>
    <property type="match status" value="1"/>
</dbReference>
<feature type="domain" description="No apical meristem-associated C-terminal" evidence="2">
    <location>
        <begin position="202"/>
        <end position="364"/>
    </location>
</feature>
<dbReference type="Pfam" id="PF14303">
    <property type="entry name" value="NAM-associated"/>
    <property type="match status" value="1"/>
</dbReference>
<feature type="region of interest" description="Disordered" evidence="1">
    <location>
        <begin position="259"/>
        <end position="281"/>
    </location>
</feature>
<gene>
    <name evidence="3" type="ORF">GQ55_8G033400</name>
</gene>
<evidence type="ECO:0000256" key="1">
    <source>
        <dbReference type="SAM" id="MobiDB-lite"/>
    </source>
</evidence>
<dbReference type="InterPro" id="IPR029466">
    <property type="entry name" value="NAM-associated_C"/>
</dbReference>
<protein>
    <recommendedName>
        <fullName evidence="2">No apical meristem-associated C-terminal domain-containing protein</fullName>
    </recommendedName>
</protein>
<dbReference type="EMBL" id="CM009756">
    <property type="protein sequence ID" value="PUZ43759.1"/>
    <property type="molecule type" value="Genomic_DNA"/>
</dbReference>
<proteinExistence type="predicted"/>
<accession>A0A2T7CK85</accession>
<evidence type="ECO:0000313" key="4">
    <source>
        <dbReference type="Proteomes" id="UP000244336"/>
    </source>
</evidence>
<dbReference type="PANTHER" id="PTHR45125:SF3">
    <property type="entry name" value="NO-APICAL-MERISTEM-ASSOCIATED CARBOXY-TERMINAL DOMAIN PROTEIN"/>
    <property type="match status" value="1"/>
</dbReference>
<feature type="compositionally biased region" description="Low complexity" evidence="1">
    <location>
        <begin position="69"/>
        <end position="80"/>
    </location>
</feature>
<evidence type="ECO:0000259" key="2">
    <source>
        <dbReference type="Pfam" id="PF14303"/>
    </source>
</evidence>
<sequence>MQQSGVGSIPCRVVPTTGFYGRMAEDEVNAEQFDEEDIVSTDSLPISCKPMGYYTDLLVNGVEQSQELTPPIDTTPPSDTTIHHNRATAKSSQGRSKNFREEEDILLISAWLNVGMDPIQGVDQTHGILWTRIHDYFHANRTFESNRSEGSLSNSWSGIQHDVNLFCGCLSRIEARNHSGWTIDDKIANACAMWTVEDVKERKFVYLHCWKILKDKPKWMERRKEIGCTKKSSNEKQKIVANFSPASFVSTTGFGGAPLAGGAEAEPSARPDGKKKEKQKLRQRSTIEAVDYLMAKKKEADLEKELKKEERCNKVFAFQEERIKLEKENFKFERDLEEERILGLDLSTMNYKQQQYYEVHQNEILARRCNI</sequence>